<evidence type="ECO:0000256" key="7">
    <source>
        <dbReference type="SAM" id="SignalP"/>
    </source>
</evidence>
<comment type="similarity">
    <text evidence="2">Belongs to the bacterial solute-binding protein SsuA/TauA family.</text>
</comment>
<dbReference type="RefSeq" id="WP_316436639.1">
    <property type="nucleotide sequence ID" value="NZ_CP053587.1"/>
</dbReference>
<comment type="function">
    <text evidence="5">Part of a binding-protein-dependent transport system for aliphatic sulfonates. Putative binding protein.</text>
</comment>
<dbReference type="EMBL" id="CP053587">
    <property type="protein sequence ID" value="WNZ27041.1"/>
    <property type="molecule type" value="Genomic_DNA"/>
</dbReference>
<evidence type="ECO:0000256" key="3">
    <source>
        <dbReference type="ARBA" id="ARBA00022448"/>
    </source>
</evidence>
<protein>
    <recommendedName>
        <fullName evidence="6">Putative aliphatic sulfonates-binding protein</fullName>
    </recommendedName>
</protein>
<feature type="domain" description="Solute-binding protein family 3/N-terminal" evidence="8">
    <location>
        <begin position="50"/>
        <end position="268"/>
    </location>
</feature>
<dbReference type="SMART" id="SM00062">
    <property type="entry name" value="PBPb"/>
    <property type="match status" value="1"/>
</dbReference>
<evidence type="ECO:0000256" key="6">
    <source>
        <dbReference type="ARBA" id="ARBA00070228"/>
    </source>
</evidence>
<dbReference type="PANTHER" id="PTHR30024">
    <property type="entry name" value="ALIPHATIC SULFONATES-BINDING PROTEIN-RELATED"/>
    <property type="match status" value="1"/>
</dbReference>
<evidence type="ECO:0000256" key="4">
    <source>
        <dbReference type="ARBA" id="ARBA00022729"/>
    </source>
</evidence>
<evidence type="ECO:0000256" key="5">
    <source>
        <dbReference type="ARBA" id="ARBA00055538"/>
    </source>
</evidence>
<dbReference type="AlphaFoldDB" id="A0AA96WQE0"/>
<gene>
    <name evidence="9" type="ORF">HJG54_29420</name>
</gene>
<dbReference type="InterPro" id="IPR001638">
    <property type="entry name" value="Solute-binding_3/MltF_N"/>
</dbReference>
<dbReference type="Pfam" id="PF09084">
    <property type="entry name" value="NMT1"/>
    <property type="match status" value="1"/>
</dbReference>
<keyword evidence="3" id="KW-0813">Transport</keyword>
<dbReference type="InterPro" id="IPR010067">
    <property type="entry name" value="ABC_SsuA_sub-bd"/>
</dbReference>
<dbReference type="SUPFAM" id="SSF53850">
    <property type="entry name" value="Periplasmic binding protein-like II"/>
    <property type="match status" value="1"/>
</dbReference>
<accession>A0AA96WQE0</accession>
<evidence type="ECO:0000256" key="2">
    <source>
        <dbReference type="ARBA" id="ARBA00010742"/>
    </source>
</evidence>
<dbReference type="GO" id="GO:0042626">
    <property type="term" value="F:ATPase-coupled transmembrane transporter activity"/>
    <property type="evidence" value="ECO:0007669"/>
    <property type="project" value="InterPro"/>
</dbReference>
<feature type="chain" id="PRO_5041691281" description="Putative aliphatic sulfonates-binding protein" evidence="7">
    <location>
        <begin position="28"/>
        <end position="346"/>
    </location>
</feature>
<reference evidence="9" key="1">
    <citation type="submission" date="2020-05" db="EMBL/GenBank/DDBJ databases">
        <authorList>
            <person name="Zhu T."/>
            <person name="Keshari N."/>
            <person name="Lu X."/>
        </authorList>
    </citation>
    <scope>NUCLEOTIDE SEQUENCE</scope>
    <source>
        <strain evidence="9">NK1-12</strain>
    </source>
</reference>
<evidence type="ECO:0000256" key="1">
    <source>
        <dbReference type="ARBA" id="ARBA00004418"/>
    </source>
</evidence>
<dbReference type="NCBIfam" id="TIGR01728">
    <property type="entry name" value="SsuA_fam"/>
    <property type="match status" value="1"/>
</dbReference>
<feature type="signal peptide" evidence="7">
    <location>
        <begin position="1"/>
        <end position="27"/>
    </location>
</feature>
<sequence length="346" mass="38322">MKTLSVTHYIRYGYNRRFFLTAASAFAASTLFASCGHTDSQSNGEQLPKTVRIAWLKGNIGFFVLKTKGELDKRFNDLGVSIEWSEFPTIPVQLEAFNAGSLDFGPGVDASLVFAQASDVPFVYVTAEPPRPQSLAFVVHKDSPIQSVKDFKGKKVGYATGWNLHYLLVKALEANGLSPSDIESVKITAAADGMAAFESRGLDVLAIWDPFYALMEKTMQIRTVINGEGYTANRAYTIATPTFAQEYPNAIKIILEELEKVSRWADQHPKDVAELLAPQLNIDKDVLEAASRRRPYGVIPVDQKITDEQQNVADTFFKLGLIKKQIQVSELVAQNPVWLPDNIAKS</sequence>
<name>A0AA96WQE0_9CYAN</name>
<dbReference type="FunFam" id="3.40.190.10:FF:000050">
    <property type="entry name" value="Sulfonate ABC transporter substrate-binding protein"/>
    <property type="match status" value="1"/>
</dbReference>
<keyword evidence="4 7" id="KW-0732">Signal</keyword>
<evidence type="ECO:0000313" key="9">
    <source>
        <dbReference type="EMBL" id="WNZ27041.1"/>
    </source>
</evidence>
<dbReference type="PROSITE" id="PS51257">
    <property type="entry name" value="PROKAR_LIPOPROTEIN"/>
    <property type="match status" value="1"/>
</dbReference>
<dbReference type="GO" id="GO:0042597">
    <property type="term" value="C:periplasmic space"/>
    <property type="evidence" value="ECO:0007669"/>
    <property type="project" value="UniProtKB-SubCell"/>
</dbReference>
<dbReference type="InterPro" id="IPR015168">
    <property type="entry name" value="SsuA/THI5"/>
</dbReference>
<comment type="subcellular location">
    <subcellularLocation>
        <location evidence="1">Periplasm</location>
    </subcellularLocation>
</comment>
<dbReference type="GO" id="GO:0016020">
    <property type="term" value="C:membrane"/>
    <property type="evidence" value="ECO:0007669"/>
    <property type="project" value="InterPro"/>
</dbReference>
<proteinExistence type="inferred from homology"/>
<organism evidence="9">
    <name type="scientific">Leptolyngbya sp. NK1-12</name>
    <dbReference type="NCBI Taxonomy" id="2547451"/>
    <lineage>
        <taxon>Bacteria</taxon>
        <taxon>Bacillati</taxon>
        <taxon>Cyanobacteriota</taxon>
        <taxon>Cyanophyceae</taxon>
        <taxon>Leptolyngbyales</taxon>
        <taxon>Leptolyngbyaceae</taxon>
        <taxon>Leptolyngbya group</taxon>
        <taxon>Leptolyngbya</taxon>
    </lineage>
</organism>
<dbReference type="Gene3D" id="3.40.190.10">
    <property type="entry name" value="Periplasmic binding protein-like II"/>
    <property type="match status" value="2"/>
</dbReference>
<dbReference type="PANTHER" id="PTHR30024:SF42">
    <property type="entry name" value="ALIPHATIC SULFONATES-BINDING PROTEIN-RELATED"/>
    <property type="match status" value="1"/>
</dbReference>
<evidence type="ECO:0000259" key="8">
    <source>
        <dbReference type="SMART" id="SM00062"/>
    </source>
</evidence>